<organism evidence="2 3">
    <name type="scientific">Azospirillum griseum</name>
    <dbReference type="NCBI Taxonomy" id="2496639"/>
    <lineage>
        <taxon>Bacteria</taxon>
        <taxon>Pseudomonadati</taxon>
        <taxon>Pseudomonadota</taxon>
        <taxon>Alphaproteobacteria</taxon>
        <taxon>Rhodospirillales</taxon>
        <taxon>Azospirillaceae</taxon>
        <taxon>Azospirillum</taxon>
    </lineage>
</organism>
<keyword evidence="3" id="KW-1185">Reference proteome</keyword>
<feature type="region of interest" description="Disordered" evidence="1">
    <location>
        <begin position="1"/>
        <end position="23"/>
    </location>
</feature>
<protein>
    <submittedName>
        <fullName evidence="2">Asparaginase</fullName>
    </submittedName>
</protein>
<dbReference type="RefSeq" id="WP_126615758.1">
    <property type="nucleotide sequence ID" value="NZ_JBHUCY010000043.1"/>
</dbReference>
<dbReference type="EMBL" id="RXMA01000010">
    <property type="protein sequence ID" value="RTR19864.1"/>
    <property type="molecule type" value="Genomic_DNA"/>
</dbReference>
<name>A0A3S0I0N7_9PROT</name>
<gene>
    <name evidence="2" type="ORF">EJ903_12775</name>
</gene>
<dbReference type="PANTHER" id="PTHR42110">
    <property type="entry name" value="L-ASPARAGINASE, PUTATIVE (AFU_ORTHOLOGUE AFUA_3G11890)-RELATED"/>
    <property type="match status" value="1"/>
</dbReference>
<evidence type="ECO:0000313" key="2">
    <source>
        <dbReference type="EMBL" id="RTR19864.1"/>
    </source>
</evidence>
<reference evidence="2 3" key="1">
    <citation type="submission" date="2018-12" db="EMBL/GenBank/DDBJ databases">
        <authorList>
            <person name="Yang Y."/>
        </authorList>
    </citation>
    <scope>NUCLEOTIDE SEQUENCE [LARGE SCALE GENOMIC DNA]</scope>
    <source>
        <strain evidence="2 3">L-25-5w-1</strain>
    </source>
</reference>
<dbReference type="Pfam" id="PF06089">
    <property type="entry name" value="Asparaginase_II"/>
    <property type="match status" value="1"/>
</dbReference>
<accession>A0A3S0I0N7</accession>
<dbReference type="AlphaFoldDB" id="A0A3S0I0N7"/>
<evidence type="ECO:0000313" key="3">
    <source>
        <dbReference type="Proteomes" id="UP000277007"/>
    </source>
</evidence>
<feature type="compositionally biased region" description="Basic residues" evidence="1">
    <location>
        <begin position="1"/>
        <end position="13"/>
    </location>
</feature>
<sequence>MTHTHTHTTHAAHGHVDHGGPIDSPILVEVTRGGMVESVHRGRACLVDAAGHRLAQWGDVTAPVYPRSAIAALQALPLVDSGALDAFELGDSELALACASHSGEIRHTRLLESWVKRLGLSADDLDCGPQVPTDPDTAADLIRDGQAPTVFHNTGAGKHAGLLTTIRHRNEPVKGYTRFDHPAQQRLLGVLEQMSGQDLSQAPWGVDHCGLPTIGIPLEAVAYAMARLADPVDLPDARASAANRIVKAWKAHPHLIGGKDSFDTRMMQASGGRVLVKSGAEGIACAVLPKEGVAIALKIEDGSARARDVAMAALIRATDALNEEQWSRAADLLIVPQLNRAGREVGVIQAAEGWPVLEA</sequence>
<dbReference type="Proteomes" id="UP000277007">
    <property type="component" value="Unassembled WGS sequence"/>
</dbReference>
<evidence type="ECO:0000256" key="1">
    <source>
        <dbReference type="SAM" id="MobiDB-lite"/>
    </source>
</evidence>
<proteinExistence type="predicted"/>
<dbReference type="InterPro" id="IPR010349">
    <property type="entry name" value="Asparaginase_II"/>
</dbReference>
<dbReference type="PANTHER" id="PTHR42110:SF1">
    <property type="entry name" value="L-ASPARAGINASE, PUTATIVE (AFU_ORTHOLOGUE AFUA_3G11890)-RELATED"/>
    <property type="match status" value="1"/>
</dbReference>
<comment type="caution">
    <text evidence="2">The sequence shown here is derived from an EMBL/GenBank/DDBJ whole genome shotgun (WGS) entry which is preliminary data.</text>
</comment>
<dbReference type="OrthoDB" id="9780674at2"/>